<dbReference type="AlphaFoldDB" id="A0A3M7QYK5"/>
<feature type="transmembrane region" description="Helical" evidence="1">
    <location>
        <begin position="12"/>
        <end position="31"/>
    </location>
</feature>
<evidence type="ECO:0000313" key="3">
    <source>
        <dbReference type="Proteomes" id="UP000276133"/>
    </source>
</evidence>
<dbReference type="EMBL" id="REGN01004705">
    <property type="protein sequence ID" value="RNA16450.1"/>
    <property type="molecule type" value="Genomic_DNA"/>
</dbReference>
<keyword evidence="1" id="KW-0812">Transmembrane</keyword>
<dbReference type="Proteomes" id="UP000276133">
    <property type="component" value="Unassembled WGS sequence"/>
</dbReference>
<accession>A0A3M7QYK5</accession>
<keyword evidence="3" id="KW-1185">Reference proteome</keyword>
<proteinExistence type="predicted"/>
<reference evidence="2 3" key="1">
    <citation type="journal article" date="2018" name="Sci. Rep.">
        <title>Genomic signatures of local adaptation to the degree of environmental predictability in rotifers.</title>
        <authorList>
            <person name="Franch-Gras L."/>
            <person name="Hahn C."/>
            <person name="Garcia-Roger E.M."/>
            <person name="Carmona M.J."/>
            <person name="Serra M."/>
            <person name="Gomez A."/>
        </authorList>
    </citation>
    <scope>NUCLEOTIDE SEQUENCE [LARGE SCALE GENOMIC DNA]</scope>
    <source>
        <strain evidence="2">HYR1</strain>
    </source>
</reference>
<protein>
    <submittedName>
        <fullName evidence="2">Uncharacterized protein</fullName>
    </submittedName>
</protein>
<comment type="caution">
    <text evidence="2">The sequence shown here is derived from an EMBL/GenBank/DDBJ whole genome shotgun (WGS) entry which is preliminary data.</text>
</comment>
<evidence type="ECO:0000313" key="2">
    <source>
        <dbReference type="EMBL" id="RNA16450.1"/>
    </source>
</evidence>
<keyword evidence="1" id="KW-1133">Transmembrane helix</keyword>
<organism evidence="2 3">
    <name type="scientific">Brachionus plicatilis</name>
    <name type="common">Marine rotifer</name>
    <name type="synonym">Brachionus muelleri</name>
    <dbReference type="NCBI Taxonomy" id="10195"/>
    <lineage>
        <taxon>Eukaryota</taxon>
        <taxon>Metazoa</taxon>
        <taxon>Spiralia</taxon>
        <taxon>Gnathifera</taxon>
        <taxon>Rotifera</taxon>
        <taxon>Eurotatoria</taxon>
        <taxon>Monogononta</taxon>
        <taxon>Pseudotrocha</taxon>
        <taxon>Ploima</taxon>
        <taxon>Brachionidae</taxon>
        <taxon>Brachionus</taxon>
    </lineage>
</organism>
<keyword evidence="1" id="KW-0472">Membrane</keyword>
<sequence>MFFDQYFINSQAKLLVIILLPIFSHNVNLLGKKNNHKKNKKNPKTHFYLNISIFWDFQNLCQIWKSYIFYKLHSIK</sequence>
<gene>
    <name evidence="2" type="ORF">BpHYR1_017868</name>
</gene>
<evidence type="ECO:0000256" key="1">
    <source>
        <dbReference type="SAM" id="Phobius"/>
    </source>
</evidence>
<name>A0A3M7QYK5_BRAPC</name>